<dbReference type="RefSeq" id="WP_049835179.1">
    <property type="nucleotide sequence ID" value="NZ_CP012160.1"/>
</dbReference>
<name>A0A0K0Y7Q6_9RHOB</name>
<evidence type="ECO:0000313" key="1">
    <source>
        <dbReference type="EMBL" id="AKS46916.1"/>
    </source>
</evidence>
<dbReference type="AlphaFoldDB" id="A0A0K0Y7Q6"/>
<gene>
    <name evidence="1" type="ORF">OSB_23800</name>
</gene>
<keyword evidence="2" id="KW-1185">Reference proteome</keyword>
<reference evidence="1 2" key="1">
    <citation type="journal article" date="2015" name="Genome Announc.">
        <title>Closed Genome Sequence of Octadecabacter temperatus SB1, the First Mesophilic Species of the Genus Octadecabacter.</title>
        <authorList>
            <person name="Voget S."/>
            <person name="Billerbeck S."/>
            <person name="Simon M."/>
            <person name="Daniel R."/>
        </authorList>
    </citation>
    <scope>NUCLEOTIDE SEQUENCE [LARGE SCALE GENOMIC DNA]</scope>
    <source>
        <strain evidence="1 2">SB1</strain>
    </source>
</reference>
<dbReference type="Proteomes" id="UP000067444">
    <property type="component" value="Chromosome"/>
</dbReference>
<protein>
    <submittedName>
        <fullName evidence="1">Uncharacterized protein</fullName>
    </submittedName>
</protein>
<dbReference type="KEGG" id="otm:OSB_23800"/>
<sequence length="141" mass="15707">MATTRWFKITLIALCSLAICAAAAFAYVIWTIGDSSWKLSGMDDAHLAARDEFKASLSTQTCLTRETIIEEANRRDWPVRDQSDFFWCHAPTGLSNWLRVQVEPSLLMSTEDENAAFYGFDSDGCSVDWSYASGEGTTCPN</sequence>
<proteinExistence type="predicted"/>
<evidence type="ECO:0000313" key="2">
    <source>
        <dbReference type="Proteomes" id="UP000067444"/>
    </source>
</evidence>
<dbReference type="EMBL" id="CP012160">
    <property type="protein sequence ID" value="AKS46916.1"/>
    <property type="molecule type" value="Genomic_DNA"/>
</dbReference>
<dbReference type="OrthoDB" id="7744898at2"/>
<organism evidence="1 2">
    <name type="scientific">Octadecabacter temperatus</name>
    <dbReference type="NCBI Taxonomy" id="1458307"/>
    <lineage>
        <taxon>Bacteria</taxon>
        <taxon>Pseudomonadati</taxon>
        <taxon>Pseudomonadota</taxon>
        <taxon>Alphaproteobacteria</taxon>
        <taxon>Rhodobacterales</taxon>
        <taxon>Roseobacteraceae</taxon>
        <taxon>Octadecabacter</taxon>
    </lineage>
</organism>
<accession>A0A0K0Y7Q6</accession>
<dbReference type="STRING" id="1458307.OSB_23800"/>